<evidence type="ECO:0000313" key="12">
    <source>
        <dbReference type="EMBL" id="TPW35808.1"/>
    </source>
</evidence>
<dbReference type="PANTHER" id="PTHR35851:SF1">
    <property type="entry name" value="CELL DIVISION PROTEIN FTSQ"/>
    <property type="match status" value="1"/>
</dbReference>
<comment type="caution">
    <text evidence="12">The sequence shown here is derived from an EMBL/GenBank/DDBJ whole genome shotgun (WGS) entry which is preliminary data.</text>
</comment>
<evidence type="ECO:0000256" key="3">
    <source>
        <dbReference type="ARBA" id="ARBA00022519"/>
    </source>
</evidence>
<dbReference type="Proteomes" id="UP000315037">
    <property type="component" value="Unassembled WGS sequence"/>
</dbReference>
<keyword evidence="8 9" id="KW-0131">Cell cycle</keyword>
<feature type="compositionally biased region" description="Basic and acidic residues" evidence="10">
    <location>
        <begin position="360"/>
        <end position="373"/>
    </location>
</feature>
<feature type="region of interest" description="Disordered" evidence="10">
    <location>
        <begin position="1"/>
        <end position="53"/>
    </location>
</feature>
<dbReference type="GO" id="GO:0032153">
    <property type="term" value="C:cell division site"/>
    <property type="evidence" value="ECO:0007669"/>
    <property type="project" value="UniProtKB-UniRule"/>
</dbReference>
<keyword evidence="6 9" id="KW-1133">Transmembrane helix</keyword>
<keyword evidence="7 9" id="KW-0472">Membrane</keyword>
<dbReference type="Pfam" id="PF08478">
    <property type="entry name" value="POTRA_1"/>
    <property type="match status" value="1"/>
</dbReference>
<dbReference type="HAMAP" id="MF_00911">
    <property type="entry name" value="FtsQ_subfam"/>
    <property type="match status" value="1"/>
</dbReference>
<keyword evidence="4 9" id="KW-0132">Cell division</keyword>
<dbReference type="AlphaFoldDB" id="A0A506UR33"/>
<protein>
    <recommendedName>
        <fullName evidence="9">Cell division protein FtsQ</fullName>
    </recommendedName>
</protein>
<dbReference type="GO" id="GO:0090529">
    <property type="term" value="P:cell septum assembly"/>
    <property type="evidence" value="ECO:0007669"/>
    <property type="project" value="InterPro"/>
</dbReference>
<keyword evidence="13" id="KW-1185">Reference proteome</keyword>
<proteinExistence type="inferred from homology"/>
<feature type="compositionally biased region" description="Basic and acidic residues" evidence="10">
    <location>
        <begin position="464"/>
        <end position="479"/>
    </location>
</feature>
<dbReference type="InterPro" id="IPR045335">
    <property type="entry name" value="FtsQ_C_sf"/>
</dbReference>
<keyword evidence="3 9" id="KW-0997">Cell inner membrane</keyword>
<name>A0A506UR33_9PROT</name>
<feature type="compositionally biased region" description="Basic and acidic residues" evidence="10">
    <location>
        <begin position="29"/>
        <end position="42"/>
    </location>
</feature>
<evidence type="ECO:0000256" key="10">
    <source>
        <dbReference type="SAM" id="MobiDB-lite"/>
    </source>
</evidence>
<feature type="compositionally biased region" description="Low complexity" evidence="10">
    <location>
        <begin position="505"/>
        <end position="514"/>
    </location>
</feature>
<dbReference type="InterPro" id="IPR026579">
    <property type="entry name" value="FtsQ"/>
</dbReference>
<evidence type="ECO:0000313" key="13">
    <source>
        <dbReference type="Proteomes" id="UP000315037"/>
    </source>
</evidence>
<comment type="subcellular location">
    <subcellularLocation>
        <location evidence="9">Cell inner membrane</location>
        <topology evidence="9">Single-pass type II membrane protein</topology>
    </subcellularLocation>
    <subcellularLocation>
        <location evidence="1">Membrane</location>
    </subcellularLocation>
    <text evidence="9">Localizes to the division septum.</text>
</comment>
<dbReference type="Pfam" id="PF03799">
    <property type="entry name" value="FtsQ_DivIB_C"/>
    <property type="match status" value="1"/>
</dbReference>
<feature type="region of interest" description="Disordered" evidence="10">
    <location>
        <begin position="398"/>
        <end position="528"/>
    </location>
</feature>
<gene>
    <name evidence="9" type="primary">ftsQ</name>
    <name evidence="12" type="ORF">E3202_02420</name>
</gene>
<comment type="function">
    <text evidence="9">Essential cell division protein.</text>
</comment>
<accession>A0A506UR33</accession>
<feature type="domain" description="POTRA" evidence="11">
    <location>
        <begin position="114"/>
        <end position="182"/>
    </location>
</feature>
<dbReference type="InterPro" id="IPR005548">
    <property type="entry name" value="Cell_div_FtsQ/DivIB_C"/>
</dbReference>
<evidence type="ECO:0000256" key="7">
    <source>
        <dbReference type="ARBA" id="ARBA00023136"/>
    </source>
</evidence>
<dbReference type="Gene3D" id="3.40.50.11690">
    <property type="entry name" value="Cell division protein FtsQ/DivIB"/>
    <property type="match status" value="1"/>
</dbReference>
<dbReference type="Gene3D" id="3.10.20.310">
    <property type="entry name" value="membrane protein fhac"/>
    <property type="match status" value="1"/>
</dbReference>
<evidence type="ECO:0000256" key="4">
    <source>
        <dbReference type="ARBA" id="ARBA00022618"/>
    </source>
</evidence>
<evidence type="ECO:0000259" key="11">
    <source>
        <dbReference type="PROSITE" id="PS51779"/>
    </source>
</evidence>
<dbReference type="GO" id="GO:0005886">
    <property type="term" value="C:plasma membrane"/>
    <property type="evidence" value="ECO:0007669"/>
    <property type="project" value="UniProtKB-SubCell"/>
</dbReference>
<evidence type="ECO:0000256" key="2">
    <source>
        <dbReference type="ARBA" id="ARBA00022475"/>
    </source>
</evidence>
<reference evidence="12 13" key="1">
    <citation type="submission" date="2019-03" db="EMBL/GenBank/DDBJ databases">
        <title>The complete genome sequence of Neokomagataea sp. Jb2 NBRC113641.</title>
        <authorList>
            <person name="Chua K.-O."/>
            <person name="Chan K.-G."/>
            <person name="See-Too W.-S."/>
        </authorList>
    </citation>
    <scope>NUCLEOTIDE SEQUENCE [LARGE SCALE GENOMIC DNA]</scope>
    <source>
        <strain evidence="12 13">Jb2</strain>
    </source>
</reference>
<evidence type="ECO:0000256" key="6">
    <source>
        <dbReference type="ARBA" id="ARBA00022989"/>
    </source>
</evidence>
<feature type="region of interest" description="Disordered" evidence="10">
    <location>
        <begin position="330"/>
        <end position="384"/>
    </location>
</feature>
<feature type="compositionally biased region" description="Low complexity" evidence="10">
    <location>
        <begin position="480"/>
        <end position="493"/>
    </location>
</feature>
<organism evidence="12 13">
    <name type="scientific">Oecophyllibacter saccharovorans</name>
    <dbReference type="NCBI Taxonomy" id="2558360"/>
    <lineage>
        <taxon>Bacteria</taxon>
        <taxon>Pseudomonadati</taxon>
        <taxon>Pseudomonadota</taxon>
        <taxon>Alphaproteobacteria</taxon>
        <taxon>Acetobacterales</taxon>
        <taxon>Acetobacteraceae</taxon>
        <taxon>Oecophyllibacter</taxon>
    </lineage>
</organism>
<evidence type="ECO:0000256" key="9">
    <source>
        <dbReference type="HAMAP-Rule" id="MF_00911"/>
    </source>
</evidence>
<keyword evidence="5 9" id="KW-0812">Transmembrane</keyword>
<evidence type="ECO:0000256" key="8">
    <source>
        <dbReference type="ARBA" id="ARBA00023306"/>
    </source>
</evidence>
<keyword evidence="2 9" id="KW-1003">Cell membrane</keyword>
<dbReference type="InterPro" id="IPR034746">
    <property type="entry name" value="POTRA"/>
</dbReference>
<feature type="compositionally biased region" description="Low complexity" evidence="10">
    <location>
        <begin position="398"/>
        <end position="407"/>
    </location>
</feature>
<comment type="similarity">
    <text evidence="9">Belongs to the FtsQ/DivIB family. FtsQ subfamily.</text>
</comment>
<dbReference type="InterPro" id="IPR013685">
    <property type="entry name" value="POTRA_FtsQ_type"/>
</dbReference>
<dbReference type="EMBL" id="SORZ01000001">
    <property type="protein sequence ID" value="TPW35808.1"/>
    <property type="molecule type" value="Genomic_DNA"/>
</dbReference>
<dbReference type="PROSITE" id="PS51779">
    <property type="entry name" value="POTRA"/>
    <property type="match status" value="1"/>
</dbReference>
<feature type="transmembrane region" description="Helical" evidence="9">
    <location>
        <begin position="74"/>
        <end position="92"/>
    </location>
</feature>
<evidence type="ECO:0000256" key="1">
    <source>
        <dbReference type="ARBA" id="ARBA00004370"/>
    </source>
</evidence>
<sequence length="528" mass="57831">MDGTERSRPSSASCPFQSARPCRNCLMPHDPHFSSRDSRDAPEWSESGALGPAYGDRPTRSALFWQRQRRRIRLWSSGFIFLALLGAGSWSVSTMLSDEEKAGLRDKLSALDPLAIKHIVIYGRELTEESDVLDMLDTRVGNGLFGFSVEKARRRIDTLPFIAHSTVERRLPDTIVVTLVERVPIAIWQNGGRFELINKDGEQVSQGNVDPTDAHVFRKLPLVVGRGANTQAASVIEALNRYPDLRTRTLALVRIGERRWNLALDNGMQILLPEGQEDAAFHRLTEYQDHYQLLDRPLAAIDMRLPDRMVIRLRHPGEVPPVLQVLKPASLSTPLPPSEASTGKPVLSAKPLLPPAGKPEPTDSRETRAERKSPHLSAHHSPALNAQSQTTAALNAASLKAASSGAGRNMDNTADLPSHHAPLHLHRHDSPREGGSANTHLPQGDSGLHDDSRPVSKAHAHAAAYREHSDRFAAREKPSPESGSAHSSGTSTSLLPSAPKEVPARRVPSRSSASRSHDTTPLPPPQPY</sequence>
<dbReference type="GO" id="GO:0043093">
    <property type="term" value="P:FtsZ-dependent cytokinesis"/>
    <property type="evidence" value="ECO:0007669"/>
    <property type="project" value="UniProtKB-UniRule"/>
</dbReference>
<dbReference type="PANTHER" id="PTHR35851">
    <property type="entry name" value="CELL DIVISION PROTEIN FTSQ"/>
    <property type="match status" value="1"/>
</dbReference>
<evidence type="ECO:0000256" key="5">
    <source>
        <dbReference type="ARBA" id="ARBA00022692"/>
    </source>
</evidence>